<evidence type="ECO:0008006" key="3">
    <source>
        <dbReference type="Google" id="ProtNLM"/>
    </source>
</evidence>
<dbReference type="InterPro" id="IPR026906">
    <property type="entry name" value="LRR_5"/>
</dbReference>
<keyword evidence="2" id="KW-1185">Reference proteome</keyword>
<protein>
    <recommendedName>
        <fullName evidence="3">Cell surface protein</fullName>
    </recommendedName>
</protein>
<dbReference type="InterPro" id="IPR053139">
    <property type="entry name" value="Surface_bspA-like"/>
</dbReference>
<dbReference type="InterPro" id="IPR032675">
    <property type="entry name" value="LRR_dom_sf"/>
</dbReference>
<reference evidence="1 2" key="1">
    <citation type="journal article" date="2014" name="PLoS ONE">
        <title>Rumen cellulosomics: divergent fiber-degrading strategies revealed by comparative genome-wide analysis of six ruminococcal strains.</title>
        <authorList>
            <person name="Dassa B."/>
            <person name="Borovok I."/>
            <person name="Ruimy-Israeli V."/>
            <person name="Lamed R."/>
            <person name="Flint H.J."/>
            <person name="Duncan S.H."/>
            <person name="Henrissat B."/>
            <person name="Coutinho P."/>
            <person name="Morrison M."/>
            <person name="Mosoni P."/>
            <person name="Yeoman C.J."/>
            <person name="White B.A."/>
            <person name="Bayer E.A."/>
        </authorList>
    </citation>
    <scope>NUCLEOTIDE SEQUENCE [LARGE SCALE GENOMIC DNA]</scope>
    <source>
        <strain evidence="1 2">007c</strain>
    </source>
</reference>
<accession>W7UGU2</accession>
<dbReference type="SUPFAM" id="SSF52058">
    <property type="entry name" value="L domain-like"/>
    <property type="match status" value="1"/>
</dbReference>
<dbReference type="EMBL" id="ATAX01000016">
    <property type="protein sequence ID" value="EWM54411.1"/>
    <property type="molecule type" value="Genomic_DNA"/>
</dbReference>
<comment type="caution">
    <text evidence="1">The sequence shown here is derived from an EMBL/GenBank/DDBJ whole genome shotgun (WGS) entry which is preliminary data.</text>
</comment>
<dbReference type="PANTHER" id="PTHR45661">
    <property type="entry name" value="SURFACE ANTIGEN"/>
    <property type="match status" value="1"/>
</dbReference>
<proteinExistence type="predicted"/>
<dbReference type="Proteomes" id="UP000019365">
    <property type="component" value="Unassembled WGS sequence"/>
</dbReference>
<dbReference type="AlphaFoldDB" id="W7UGU2"/>
<evidence type="ECO:0000313" key="2">
    <source>
        <dbReference type="Proteomes" id="UP000019365"/>
    </source>
</evidence>
<dbReference type="eggNOG" id="COG5492">
    <property type="taxonomic scope" value="Bacteria"/>
</dbReference>
<dbReference type="Pfam" id="PF13306">
    <property type="entry name" value="LRR_5"/>
    <property type="match status" value="1"/>
</dbReference>
<dbReference type="RefSeq" id="WP_037297860.1">
    <property type="nucleotide sequence ID" value="NZ_ATAX01000016.1"/>
</dbReference>
<name>W7UGU2_RUMFL</name>
<gene>
    <name evidence="1" type="ORF">RF007C_12440</name>
</gene>
<dbReference type="OrthoDB" id="1820565at2"/>
<dbReference type="PATRIC" id="fig|1341157.4.peg.1080"/>
<evidence type="ECO:0000313" key="1">
    <source>
        <dbReference type="EMBL" id="EWM54411.1"/>
    </source>
</evidence>
<sequence length="153" mass="17208">MNELQDQRGVLKRYKDEKGVTEIFIPDNVGIIDEGAFCDCTNLVRILVPDTVQVISDTAFSGCENLKCIALPESTIRVGWYAFRGCRSLKDLTIPSTLKEIGKYAFAGCDCLSKVKVTHDDKVYEFNLRGELDNERWQKIRHSLSSIGKDIAS</sequence>
<dbReference type="Gene3D" id="3.80.10.10">
    <property type="entry name" value="Ribonuclease Inhibitor"/>
    <property type="match status" value="1"/>
</dbReference>
<organism evidence="1 2">
    <name type="scientific">Ruminococcus flavefaciens 007c</name>
    <dbReference type="NCBI Taxonomy" id="1341157"/>
    <lineage>
        <taxon>Bacteria</taxon>
        <taxon>Bacillati</taxon>
        <taxon>Bacillota</taxon>
        <taxon>Clostridia</taxon>
        <taxon>Eubacteriales</taxon>
        <taxon>Oscillospiraceae</taxon>
        <taxon>Ruminococcus</taxon>
    </lineage>
</organism>
<dbReference type="PANTHER" id="PTHR45661:SF3">
    <property type="entry name" value="IG-LIKE DOMAIN-CONTAINING PROTEIN"/>
    <property type="match status" value="1"/>
</dbReference>